<feature type="domain" description="RNA polymerase sigma factor 70 region 4 type 2" evidence="6">
    <location>
        <begin position="124"/>
        <end position="176"/>
    </location>
</feature>
<dbReference type="Gene3D" id="1.10.1740.10">
    <property type="match status" value="1"/>
</dbReference>
<keyword evidence="8" id="KW-1185">Reference proteome</keyword>
<evidence type="ECO:0000259" key="5">
    <source>
        <dbReference type="Pfam" id="PF04542"/>
    </source>
</evidence>
<accession>A0A4Q1D9J6</accession>
<evidence type="ECO:0000256" key="1">
    <source>
        <dbReference type="ARBA" id="ARBA00010641"/>
    </source>
</evidence>
<dbReference type="InterPro" id="IPR014327">
    <property type="entry name" value="RNA_pol_sigma70_bacteroid"/>
</dbReference>
<dbReference type="InterPro" id="IPR039425">
    <property type="entry name" value="RNA_pol_sigma-70-like"/>
</dbReference>
<dbReference type="AlphaFoldDB" id="A0A4Q1D9J6"/>
<comment type="caution">
    <text evidence="7">The sequence shown here is derived from an EMBL/GenBank/DDBJ whole genome shotgun (WGS) entry which is preliminary data.</text>
</comment>
<dbReference type="GO" id="GO:0006352">
    <property type="term" value="P:DNA-templated transcription initiation"/>
    <property type="evidence" value="ECO:0007669"/>
    <property type="project" value="InterPro"/>
</dbReference>
<dbReference type="NCBIfam" id="TIGR02985">
    <property type="entry name" value="Sig70_bacteroi1"/>
    <property type="match status" value="1"/>
</dbReference>
<dbReference type="InterPro" id="IPR013324">
    <property type="entry name" value="RNA_pol_sigma_r3/r4-like"/>
</dbReference>
<reference evidence="7 8" key="1">
    <citation type="submission" date="2019-01" db="EMBL/GenBank/DDBJ databases">
        <title>Filimonas sp. strain TTM-71.</title>
        <authorList>
            <person name="Chen W.-M."/>
        </authorList>
    </citation>
    <scope>NUCLEOTIDE SEQUENCE [LARGE SCALE GENOMIC DNA]</scope>
    <source>
        <strain evidence="7 8">TTM-71</strain>
    </source>
</reference>
<evidence type="ECO:0000256" key="4">
    <source>
        <dbReference type="ARBA" id="ARBA00023163"/>
    </source>
</evidence>
<dbReference type="OrthoDB" id="655312at2"/>
<comment type="similarity">
    <text evidence="1">Belongs to the sigma-70 factor family. ECF subfamily.</text>
</comment>
<evidence type="ECO:0000256" key="3">
    <source>
        <dbReference type="ARBA" id="ARBA00023082"/>
    </source>
</evidence>
<dbReference type="InterPro" id="IPR014284">
    <property type="entry name" value="RNA_pol_sigma-70_dom"/>
</dbReference>
<keyword evidence="2" id="KW-0805">Transcription regulation</keyword>
<dbReference type="Proteomes" id="UP000290545">
    <property type="component" value="Unassembled WGS sequence"/>
</dbReference>
<evidence type="ECO:0000313" key="7">
    <source>
        <dbReference type="EMBL" id="RXK85518.1"/>
    </source>
</evidence>
<evidence type="ECO:0000256" key="2">
    <source>
        <dbReference type="ARBA" id="ARBA00023015"/>
    </source>
</evidence>
<proteinExistence type="inferred from homology"/>
<dbReference type="PANTHER" id="PTHR43133">
    <property type="entry name" value="RNA POLYMERASE ECF-TYPE SIGMA FACTO"/>
    <property type="match status" value="1"/>
</dbReference>
<keyword evidence="3" id="KW-0731">Sigma factor</keyword>
<dbReference type="InterPro" id="IPR036388">
    <property type="entry name" value="WH-like_DNA-bd_sf"/>
</dbReference>
<dbReference type="PANTHER" id="PTHR43133:SF46">
    <property type="entry name" value="RNA POLYMERASE SIGMA-70 FACTOR ECF SUBFAMILY"/>
    <property type="match status" value="1"/>
</dbReference>
<dbReference type="GO" id="GO:0003677">
    <property type="term" value="F:DNA binding"/>
    <property type="evidence" value="ECO:0007669"/>
    <property type="project" value="InterPro"/>
</dbReference>
<dbReference type="InterPro" id="IPR013249">
    <property type="entry name" value="RNA_pol_sigma70_r4_t2"/>
</dbReference>
<protein>
    <submittedName>
        <fullName evidence="7">RNA polymerase sigma-70 factor</fullName>
    </submittedName>
</protein>
<dbReference type="NCBIfam" id="TIGR02937">
    <property type="entry name" value="sigma70-ECF"/>
    <property type="match status" value="1"/>
</dbReference>
<feature type="domain" description="RNA polymerase sigma-70 region 2" evidence="5">
    <location>
        <begin position="27"/>
        <end position="93"/>
    </location>
</feature>
<dbReference type="Gene3D" id="1.10.10.10">
    <property type="entry name" value="Winged helix-like DNA-binding domain superfamily/Winged helix DNA-binding domain"/>
    <property type="match status" value="1"/>
</dbReference>
<gene>
    <name evidence="7" type="ORF">ESB13_01500</name>
</gene>
<evidence type="ECO:0000313" key="8">
    <source>
        <dbReference type="Proteomes" id="UP000290545"/>
    </source>
</evidence>
<dbReference type="SUPFAM" id="SSF88946">
    <property type="entry name" value="Sigma2 domain of RNA polymerase sigma factors"/>
    <property type="match status" value="1"/>
</dbReference>
<dbReference type="GO" id="GO:0016987">
    <property type="term" value="F:sigma factor activity"/>
    <property type="evidence" value="ECO:0007669"/>
    <property type="project" value="UniProtKB-KW"/>
</dbReference>
<dbReference type="SUPFAM" id="SSF88659">
    <property type="entry name" value="Sigma3 and sigma4 domains of RNA polymerase sigma factors"/>
    <property type="match status" value="1"/>
</dbReference>
<dbReference type="Pfam" id="PF04542">
    <property type="entry name" value="Sigma70_r2"/>
    <property type="match status" value="1"/>
</dbReference>
<organism evidence="7 8">
    <name type="scientific">Filimonas effusa</name>
    <dbReference type="NCBI Taxonomy" id="2508721"/>
    <lineage>
        <taxon>Bacteria</taxon>
        <taxon>Pseudomonadati</taxon>
        <taxon>Bacteroidota</taxon>
        <taxon>Chitinophagia</taxon>
        <taxon>Chitinophagales</taxon>
        <taxon>Chitinophagaceae</taxon>
        <taxon>Filimonas</taxon>
    </lineage>
</organism>
<dbReference type="InterPro" id="IPR007627">
    <property type="entry name" value="RNA_pol_sigma70_r2"/>
</dbReference>
<name>A0A4Q1D9J6_9BACT</name>
<evidence type="ECO:0000259" key="6">
    <source>
        <dbReference type="Pfam" id="PF08281"/>
    </source>
</evidence>
<dbReference type="Pfam" id="PF08281">
    <property type="entry name" value="Sigma70_r4_2"/>
    <property type="match status" value="1"/>
</dbReference>
<dbReference type="InterPro" id="IPR013325">
    <property type="entry name" value="RNA_pol_sigma_r2"/>
</dbReference>
<keyword evidence="4" id="KW-0804">Transcription</keyword>
<dbReference type="EMBL" id="SDHZ01000001">
    <property type="protein sequence ID" value="RXK85518.1"/>
    <property type="molecule type" value="Genomic_DNA"/>
</dbReference>
<sequence length="199" mass="23433">MEILDSIYQKELLLQLQRGHEPAFNALYKAYSKPLYMRTLRLVKNKNVADELLQEVFIRLWNSREQVNPEKSFQSYLFTIAQHIIYNYFRKAASDNRLMETLLLRHPGHYLNIDQLLENKETHQLLYRAIERLTPQRKLVFCLCKLEGKSYEEVSRIMNISVATVNSHMTQALAFLKADLLKNREFLLLLFCIAGIGKP</sequence>